<keyword evidence="1" id="KW-0732">Signal</keyword>
<dbReference type="InterPro" id="IPR038670">
    <property type="entry name" value="HslJ-like_sf"/>
</dbReference>
<name>W0F6S7_9BACT</name>
<evidence type="ECO:0000313" key="4">
    <source>
        <dbReference type="Proteomes" id="UP000003586"/>
    </source>
</evidence>
<dbReference type="EMBL" id="CP007035">
    <property type="protein sequence ID" value="AHF17081.1"/>
    <property type="molecule type" value="Genomic_DNA"/>
</dbReference>
<sequence>MLNTNSGITHKNYQMKTLFIYLSLWLLASCAPKAQQGPFNPRALSRQWMLTKMEGFTKEELAKAGAFIDLTDLKKTNGKAGCNRIGFSTKAEANGHIQFSGVLSTRMYCAPFMKLEGAFIELLKHISIYKVEGHRIRFYNAKNKLLAEAVAADWD</sequence>
<dbReference type="PANTHER" id="PTHR35535:SF2">
    <property type="entry name" value="DUF306 DOMAIN-CONTAINING PROTEIN"/>
    <property type="match status" value="1"/>
</dbReference>
<evidence type="ECO:0000313" key="3">
    <source>
        <dbReference type="EMBL" id="AHF17081.1"/>
    </source>
</evidence>
<dbReference type="KEGG" id="nso:NIASO_01385"/>
<keyword evidence="4" id="KW-1185">Reference proteome</keyword>
<dbReference type="PANTHER" id="PTHR35535">
    <property type="entry name" value="HEAT SHOCK PROTEIN HSLJ"/>
    <property type="match status" value="1"/>
</dbReference>
<accession>W0F6S7</accession>
<dbReference type="AlphaFoldDB" id="W0F6S7"/>
<reference evidence="3 4" key="1">
    <citation type="submission" date="2013-12" db="EMBL/GenBank/DDBJ databases">
        <authorList>
            <consortium name="DOE Joint Genome Institute"/>
            <person name="Eisen J."/>
            <person name="Huntemann M."/>
            <person name="Han J."/>
            <person name="Chen A."/>
            <person name="Kyrpides N."/>
            <person name="Mavromatis K."/>
            <person name="Markowitz V."/>
            <person name="Palaniappan K."/>
            <person name="Ivanova N."/>
            <person name="Schaumberg A."/>
            <person name="Pati A."/>
            <person name="Liolios K."/>
            <person name="Nordberg H.P."/>
            <person name="Cantor M.N."/>
            <person name="Hua S.X."/>
            <person name="Woyke T."/>
        </authorList>
    </citation>
    <scope>NUCLEOTIDE SEQUENCE [LARGE SCALE GENOMIC DNA]</scope>
    <source>
        <strain evidence="4">DSM 19437</strain>
    </source>
</reference>
<feature type="domain" description="DUF306" evidence="2">
    <location>
        <begin position="45"/>
        <end position="144"/>
    </location>
</feature>
<dbReference type="InterPro" id="IPR005184">
    <property type="entry name" value="DUF306_Meta_HslJ"/>
</dbReference>
<protein>
    <recommendedName>
        <fullName evidence="2">DUF306 domain-containing protein</fullName>
    </recommendedName>
</protein>
<dbReference type="Gene3D" id="2.40.128.270">
    <property type="match status" value="1"/>
</dbReference>
<evidence type="ECO:0000259" key="2">
    <source>
        <dbReference type="Pfam" id="PF03724"/>
    </source>
</evidence>
<organism evidence="3 4">
    <name type="scientific">Niabella soli DSM 19437</name>
    <dbReference type="NCBI Taxonomy" id="929713"/>
    <lineage>
        <taxon>Bacteria</taxon>
        <taxon>Pseudomonadati</taxon>
        <taxon>Bacteroidota</taxon>
        <taxon>Chitinophagia</taxon>
        <taxon>Chitinophagales</taxon>
        <taxon>Chitinophagaceae</taxon>
        <taxon>Niabella</taxon>
    </lineage>
</organism>
<feature type="signal peptide" evidence="1">
    <location>
        <begin position="1"/>
        <end position="34"/>
    </location>
</feature>
<dbReference type="HOGENOM" id="CLU_139129_0_0_10"/>
<dbReference type="InterPro" id="IPR053147">
    <property type="entry name" value="Hsp_HslJ-like"/>
</dbReference>
<dbReference type="eggNOG" id="COG3187">
    <property type="taxonomic scope" value="Bacteria"/>
</dbReference>
<feature type="chain" id="PRO_5004788079" description="DUF306 domain-containing protein" evidence="1">
    <location>
        <begin position="35"/>
        <end position="155"/>
    </location>
</feature>
<dbReference type="Pfam" id="PF03724">
    <property type="entry name" value="META"/>
    <property type="match status" value="1"/>
</dbReference>
<gene>
    <name evidence="3" type="ORF">NIASO_01385</name>
</gene>
<dbReference type="STRING" id="929713.NIASO_01385"/>
<evidence type="ECO:0000256" key="1">
    <source>
        <dbReference type="SAM" id="SignalP"/>
    </source>
</evidence>
<dbReference type="Proteomes" id="UP000003586">
    <property type="component" value="Chromosome"/>
</dbReference>
<proteinExistence type="predicted"/>